<dbReference type="Proteomes" id="UP001066276">
    <property type="component" value="Chromosome 11"/>
</dbReference>
<proteinExistence type="predicted"/>
<name>A0AAV7LJY1_PLEWA</name>
<keyword evidence="2" id="KW-1185">Reference proteome</keyword>
<dbReference type="AlphaFoldDB" id="A0AAV7LJY1"/>
<dbReference type="EMBL" id="JANPWB010000015">
    <property type="protein sequence ID" value="KAJ1091329.1"/>
    <property type="molecule type" value="Genomic_DNA"/>
</dbReference>
<protein>
    <submittedName>
        <fullName evidence="1">Uncharacterized protein</fullName>
    </submittedName>
</protein>
<accession>A0AAV7LJY1</accession>
<evidence type="ECO:0000313" key="1">
    <source>
        <dbReference type="EMBL" id="KAJ1091329.1"/>
    </source>
</evidence>
<organism evidence="1 2">
    <name type="scientific">Pleurodeles waltl</name>
    <name type="common">Iberian ribbed newt</name>
    <dbReference type="NCBI Taxonomy" id="8319"/>
    <lineage>
        <taxon>Eukaryota</taxon>
        <taxon>Metazoa</taxon>
        <taxon>Chordata</taxon>
        <taxon>Craniata</taxon>
        <taxon>Vertebrata</taxon>
        <taxon>Euteleostomi</taxon>
        <taxon>Amphibia</taxon>
        <taxon>Batrachia</taxon>
        <taxon>Caudata</taxon>
        <taxon>Salamandroidea</taxon>
        <taxon>Salamandridae</taxon>
        <taxon>Pleurodelinae</taxon>
        <taxon>Pleurodeles</taxon>
    </lineage>
</organism>
<evidence type="ECO:0000313" key="2">
    <source>
        <dbReference type="Proteomes" id="UP001066276"/>
    </source>
</evidence>
<reference evidence="1" key="1">
    <citation type="journal article" date="2022" name="bioRxiv">
        <title>Sequencing and chromosome-scale assembly of the giantPleurodeles waltlgenome.</title>
        <authorList>
            <person name="Brown T."/>
            <person name="Elewa A."/>
            <person name="Iarovenko S."/>
            <person name="Subramanian E."/>
            <person name="Araus A.J."/>
            <person name="Petzold A."/>
            <person name="Susuki M."/>
            <person name="Suzuki K.-i.T."/>
            <person name="Hayashi T."/>
            <person name="Toyoda A."/>
            <person name="Oliveira C."/>
            <person name="Osipova E."/>
            <person name="Leigh N.D."/>
            <person name="Simon A."/>
            <person name="Yun M.H."/>
        </authorList>
    </citation>
    <scope>NUCLEOTIDE SEQUENCE</scope>
    <source>
        <strain evidence="1">20211129_DDA</strain>
        <tissue evidence="1">Liver</tissue>
    </source>
</reference>
<gene>
    <name evidence="1" type="ORF">NDU88_004456</name>
</gene>
<comment type="caution">
    <text evidence="1">The sequence shown here is derived from an EMBL/GenBank/DDBJ whole genome shotgun (WGS) entry which is preliminary data.</text>
</comment>
<sequence>MVRPGRGGTVDRVLGLPCGDPGLRGERPHANGRTAWQPTGCYHIHSRVPKSAQLAVLTATGVTAATHGRTSVEAALQTISS</sequence>